<evidence type="ECO:0000313" key="11">
    <source>
        <dbReference type="EMBL" id="BBH50741.1"/>
    </source>
</evidence>
<dbReference type="InterPro" id="IPR050539">
    <property type="entry name" value="ThrE_Dicarb/AminoAcid_Exp"/>
</dbReference>
<dbReference type="Pfam" id="PF06738">
    <property type="entry name" value="ThrE"/>
    <property type="match status" value="1"/>
</dbReference>
<reference evidence="12" key="1">
    <citation type="submission" date="2018-11" db="EMBL/GenBank/DDBJ databases">
        <title>Comparative genomics of Parolsenella catena and Libanicoccus massiliensis: Reclassification of Libanicoccus massiliensis as Parolsenella massiliensis comb. nov.</title>
        <authorList>
            <person name="Sakamoto M."/>
            <person name="Ikeyama N."/>
            <person name="Murakami T."/>
            <person name="Mori H."/>
            <person name="Yuki M."/>
            <person name="Ohkuma M."/>
        </authorList>
    </citation>
    <scope>NUCLEOTIDE SEQUENCE [LARGE SCALE GENOMIC DNA]</scope>
    <source>
        <strain evidence="12">JCM 31932</strain>
    </source>
</reference>
<proteinExistence type="inferred from homology"/>
<feature type="compositionally biased region" description="Acidic residues" evidence="7">
    <location>
        <begin position="26"/>
        <end position="35"/>
    </location>
</feature>
<dbReference type="AlphaFoldDB" id="A0A3G9JZ08"/>
<feature type="region of interest" description="Disordered" evidence="7">
    <location>
        <begin position="1"/>
        <end position="71"/>
    </location>
</feature>
<feature type="transmembrane region" description="Helical" evidence="8">
    <location>
        <begin position="503"/>
        <end position="523"/>
    </location>
</feature>
<dbReference type="EMBL" id="AP019367">
    <property type="protein sequence ID" value="BBH50741.1"/>
    <property type="molecule type" value="Genomic_DNA"/>
</dbReference>
<feature type="transmembrane region" description="Helical" evidence="8">
    <location>
        <begin position="383"/>
        <end position="402"/>
    </location>
</feature>
<dbReference type="InterPro" id="IPR010619">
    <property type="entry name" value="ThrE-like_N"/>
</dbReference>
<feature type="transmembrane region" description="Helical" evidence="8">
    <location>
        <begin position="278"/>
        <end position="300"/>
    </location>
</feature>
<keyword evidence="2" id="KW-1003">Cell membrane</keyword>
<feature type="transmembrane region" description="Helical" evidence="8">
    <location>
        <begin position="312"/>
        <end position="333"/>
    </location>
</feature>
<evidence type="ECO:0000259" key="10">
    <source>
        <dbReference type="Pfam" id="PF12821"/>
    </source>
</evidence>
<dbReference type="PANTHER" id="PTHR34390:SF2">
    <property type="entry name" value="SUCCINATE TRANSPORTER SUBUNIT YJJP-RELATED"/>
    <property type="match status" value="1"/>
</dbReference>
<dbReference type="OrthoDB" id="2148488at2"/>
<feature type="domain" description="Threonine/serine exporter-like N-terminal" evidence="9">
    <location>
        <begin position="121"/>
        <end position="363"/>
    </location>
</feature>
<evidence type="ECO:0000256" key="7">
    <source>
        <dbReference type="SAM" id="MobiDB-lite"/>
    </source>
</evidence>
<dbReference type="InterPro" id="IPR024528">
    <property type="entry name" value="ThrE_2"/>
</dbReference>
<evidence type="ECO:0000313" key="12">
    <source>
        <dbReference type="Proteomes" id="UP000273154"/>
    </source>
</evidence>
<dbReference type="GeneID" id="88849464"/>
<evidence type="ECO:0000259" key="9">
    <source>
        <dbReference type="Pfam" id="PF06738"/>
    </source>
</evidence>
<organism evidence="11 12">
    <name type="scientific">Parolsenella catena</name>
    <dbReference type="NCBI Taxonomy" id="2003188"/>
    <lineage>
        <taxon>Bacteria</taxon>
        <taxon>Bacillati</taxon>
        <taxon>Actinomycetota</taxon>
        <taxon>Coriobacteriia</taxon>
        <taxon>Coriobacteriales</taxon>
        <taxon>Atopobiaceae</taxon>
        <taxon>Parolsenella</taxon>
    </lineage>
</organism>
<evidence type="ECO:0000256" key="6">
    <source>
        <dbReference type="ARBA" id="ARBA00034125"/>
    </source>
</evidence>
<dbReference type="GO" id="GO:0022857">
    <property type="term" value="F:transmembrane transporter activity"/>
    <property type="evidence" value="ECO:0007669"/>
    <property type="project" value="InterPro"/>
</dbReference>
<keyword evidence="3 8" id="KW-0812">Transmembrane</keyword>
<comment type="similarity">
    <text evidence="6">Belongs to the ThrE exporter (TC 2.A.79) family.</text>
</comment>
<keyword evidence="4 8" id="KW-1133">Transmembrane helix</keyword>
<feature type="compositionally biased region" description="Acidic residues" evidence="7">
    <location>
        <begin position="44"/>
        <end position="61"/>
    </location>
</feature>
<evidence type="ECO:0000256" key="3">
    <source>
        <dbReference type="ARBA" id="ARBA00022692"/>
    </source>
</evidence>
<dbReference type="Proteomes" id="UP000273154">
    <property type="component" value="Chromosome"/>
</dbReference>
<accession>A0A3G9JZ08</accession>
<gene>
    <name evidence="11" type="ORF">Pcatena_13280</name>
</gene>
<evidence type="ECO:0000256" key="2">
    <source>
        <dbReference type="ARBA" id="ARBA00022475"/>
    </source>
</evidence>
<feature type="transmembrane region" description="Helical" evidence="8">
    <location>
        <begin position="233"/>
        <end position="266"/>
    </location>
</feature>
<dbReference type="Pfam" id="PF12821">
    <property type="entry name" value="ThrE_2"/>
    <property type="match status" value="1"/>
</dbReference>
<dbReference type="GO" id="GO:0005886">
    <property type="term" value="C:plasma membrane"/>
    <property type="evidence" value="ECO:0007669"/>
    <property type="project" value="UniProtKB-SubCell"/>
</dbReference>
<dbReference type="GO" id="GO:0015744">
    <property type="term" value="P:succinate transport"/>
    <property type="evidence" value="ECO:0007669"/>
    <property type="project" value="TreeGrafter"/>
</dbReference>
<name>A0A3G9JZ08_9ACTN</name>
<evidence type="ECO:0000256" key="8">
    <source>
        <dbReference type="SAM" id="Phobius"/>
    </source>
</evidence>
<feature type="domain" description="Threonine/Serine exporter ThrE" evidence="10">
    <location>
        <begin position="388"/>
        <end position="523"/>
    </location>
</feature>
<keyword evidence="12" id="KW-1185">Reference proteome</keyword>
<keyword evidence="5 8" id="KW-0472">Membrane</keyword>
<dbReference type="RefSeq" id="WP_126422803.1">
    <property type="nucleotide sequence ID" value="NZ_AP019367.1"/>
</dbReference>
<feature type="transmembrane region" description="Helical" evidence="8">
    <location>
        <begin position="471"/>
        <end position="491"/>
    </location>
</feature>
<comment type="subcellular location">
    <subcellularLocation>
        <location evidence="1">Cell membrane</location>
        <topology evidence="1">Multi-pass membrane protein</topology>
    </subcellularLocation>
</comment>
<dbReference type="KEGG" id="pcat:Pcatena_13280"/>
<dbReference type="PANTHER" id="PTHR34390">
    <property type="entry name" value="UPF0442 PROTEIN YJJB-RELATED"/>
    <property type="match status" value="1"/>
</dbReference>
<evidence type="ECO:0000256" key="5">
    <source>
        <dbReference type="ARBA" id="ARBA00023136"/>
    </source>
</evidence>
<protein>
    <submittedName>
        <fullName evidence="11">Membrane protein</fullName>
    </submittedName>
</protein>
<sequence length="535" mass="57667">MQAFGQHAADDDSEREEVLEGLNFFDEQDEDDVDDEPGHRVVEPIEDFDLVEDEDEDEDEDGRLGTSRPESALAPDALSHALFHHHGMRANALHMKTVWHDVVTEGDSPAISAPLADKSTIICRTGMLMLASGTGAWRVRDTMDRVASVLGVTIHVDLSLLSFECTCIEGHHIFNEVVSLPTTGVNTHRIWMMENFLREIETYGRNFTVHEYHEMLATVEGTRPDYRPVQQGLAAGAACGAFVFLLGGGPIEMLGAFVGAGIGNFVRSTMLSRRIGQFSALAMGVAVACVCYLLALLGLSRFDPMALSHEEGYIGAMLFVIPGFPLITAGLDISKLDMRSGIERLTYAVSIVVVATLVGWVVAECVGLSPDDFAPQGLGVLQLTALRAFMSFVGVFGFSIMFNSPVQMAAAAGCIGAVSNTLRLSLVDLNALIPALGLAGGVPPEAAALIGALVSGLLASVAELKLTYPRIALTVPSIVIMVPGLYLYRAMYYMCVFDTANMLSWFVRAVLIVAFLPVGLGAARTLTDPRWRHTS</sequence>
<evidence type="ECO:0000256" key="4">
    <source>
        <dbReference type="ARBA" id="ARBA00022989"/>
    </source>
</evidence>
<feature type="transmembrane region" description="Helical" evidence="8">
    <location>
        <begin position="345"/>
        <end position="363"/>
    </location>
</feature>
<evidence type="ECO:0000256" key="1">
    <source>
        <dbReference type="ARBA" id="ARBA00004651"/>
    </source>
</evidence>